<dbReference type="Pfam" id="PF11981">
    <property type="entry name" value="DUF3482"/>
    <property type="match status" value="1"/>
</dbReference>
<sequence length="448" mass="49637">MDTKERVRIAVTGHTNTGKTTLIRTLMRTVVGEVRDSSNVTQEGQAYDYSGLQAIFVDTPGFQHGLRLTEYLDEKEEDPNYKLPRKTREKLRFDLSAIESLQTSQVALYVGSLSIVPDDSYKEELSVVKRVQPKVVGVLNQTRKQLTASDEDTVAQRIAQWEKVFKEHDVEYIVFDAFWDKPAKVNEIYHAISSILDNGYRSLFIEGLNQFKIRQAEIRQESCSMLATCIRECQEQAISVRKGEFLEKEAREKIAKKMYDANLVFLTKVFELYKIAAEFPTESKDEIKLRMTDSIDLGARFRTGSLVATVIGTGAAAIGATIGAGVGALLGGVSVIAGLQVGAQIGGMLGSALGSTIVFSDNEDNVQVKLESKEIEQIAVANLAAIWGLSNLGFGRGTNLAQNEILLIKNKIFELKAFPSDLDWITVSQQEIIGHCEAILKALEEEDL</sequence>
<dbReference type="Gene3D" id="3.40.50.300">
    <property type="entry name" value="P-loop containing nucleotide triphosphate hydrolases"/>
    <property type="match status" value="1"/>
</dbReference>
<dbReference type="GO" id="GO:0002098">
    <property type="term" value="P:tRNA wobble uridine modification"/>
    <property type="evidence" value="ECO:0007669"/>
    <property type="project" value="TreeGrafter"/>
</dbReference>
<dbReference type="PANTHER" id="PTHR42714">
    <property type="entry name" value="TRNA MODIFICATION GTPASE GTPBP3"/>
    <property type="match status" value="1"/>
</dbReference>
<dbReference type="AlphaFoldDB" id="A0A7Z9BHA3"/>
<protein>
    <recommendedName>
        <fullName evidence="1">G domain-containing protein</fullName>
    </recommendedName>
</protein>
<evidence type="ECO:0000259" key="1">
    <source>
        <dbReference type="Pfam" id="PF01926"/>
    </source>
</evidence>
<evidence type="ECO:0000313" key="3">
    <source>
        <dbReference type="Proteomes" id="UP000184550"/>
    </source>
</evidence>
<dbReference type="Proteomes" id="UP000184550">
    <property type="component" value="Unassembled WGS sequence"/>
</dbReference>
<accession>A0A7Z9BHA3</accession>
<keyword evidence="3" id="KW-1185">Reference proteome</keyword>
<dbReference type="GO" id="GO:0005829">
    <property type="term" value="C:cytosol"/>
    <property type="evidence" value="ECO:0007669"/>
    <property type="project" value="TreeGrafter"/>
</dbReference>
<dbReference type="InterPro" id="IPR021871">
    <property type="entry name" value="DUF3482"/>
</dbReference>
<feature type="domain" description="G" evidence="1">
    <location>
        <begin position="8"/>
        <end position="81"/>
    </location>
</feature>
<dbReference type="EMBL" id="CZCU02000099">
    <property type="protein sequence ID" value="VXD13632.1"/>
    <property type="molecule type" value="Genomic_DNA"/>
</dbReference>
<gene>
    <name evidence="2" type="ORF">PL8927_270069</name>
</gene>
<dbReference type="RefSeq" id="WP_083618387.1">
    <property type="nucleotide sequence ID" value="NZ_LR734844.1"/>
</dbReference>
<dbReference type="PANTHER" id="PTHR42714:SF7">
    <property type="entry name" value="G DOMAIN-CONTAINING PROTEIN"/>
    <property type="match status" value="1"/>
</dbReference>
<dbReference type="GO" id="GO:0030488">
    <property type="term" value="P:tRNA methylation"/>
    <property type="evidence" value="ECO:0007669"/>
    <property type="project" value="TreeGrafter"/>
</dbReference>
<reference evidence="2" key="1">
    <citation type="submission" date="2019-10" db="EMBL/GenBank/DDBJ databases">
        <authorList>
            <consortium name="Genoscope - CEA"/>
            <person name="William W."/>
        </authorList>
    </citation>
    <scope>NUCLEOTIDE SEQUENCE [LARGE SCALE GENOMIC DNA]</scope>
    <source>
        <strain evidence="2">BBR_PRJEB10992</strain>
    </source>
</reference>
<dbReference type="GO" id="GO:0005525">
    <property type="term" value="F:GTP binding"/>
    <property type="evidence" value="ECO:0007669"/>
    <property type="project" value="InterPro"/>
</dbReference>
<name>A0A7Z9BHA3_9CYAN</name>
<dbReference type="InterPro" id="IPR027417">
    <property type="entry name" value="P-loop_NTPase"/>
</dbReference>
<dbReference type="Pfam" id="PF01926">
    <property type="entry name" value="MMR_HSR1"/>
    <property type="match status" value="1"/>
</dbReference>
<dbReference type="OrthoDB" id="3193074at2"/>
<dbReference type="InterPro" id="IPR006073">
    <property type="entry name" value="GTP-bd"/>
</dbReference>
<comment type="caution">
    <text evidence="2">The sequence shown here is derived from an EMBL/GenBank/DDBJ whole genome shotgun (WGS) entry which is preliminary data.</text>
</comment>
<organism evidence="2 3">
    <name type="scientific">Planktothrix serta PCC 8927</name>
    <dbReference type="NCBI Taxonomy" id="671068"/>
    <lineage>
        <taxon>Bacteria</taxon>
        <taxon>Bacillati</taxon>
        <taxon>Cyanobacteriota</taxon>
        <taxon>Cyanophyceae</taxon>
        <taxon>Oscillatoriophycideae</taxon>
        <taxon>Oscillatoriales</taxon>
        <taxon>Microcoleaceae</taxon>
        <taxon>Planktothrix</taxon>
    </lineage>
</organism>
<dbReference type="SUPFAM" id="SSF52540">
    <property type="entry name" value="P-loop containing nucleoside triphosphate hydrolases"/>
    <property type="match status" value="1"/>
</dbReference>
<evidence type="ECO:0000313" key="2">
    <source>
        <dbReference type="EMBL" id="VXD13632.1"/>
    </source>
</evidence>
<proteinExistence type="predicted"/>